<feature type="region of interest" description="Disordered" evidence="4">
    <location>
        <begin position="328"/>
        <end position="374"/>
    </location>
</feature>
<feature type="region of interest" description="Disordered" evidence="4">
    <location>
        <begin position="252"/>
        <end position="284"/>
    </location>
</feature>
<dbReference type="SUPFAM" id="SSF50729">
    <property type="entry name" value="PH domain-like"/>
    <property type="match status" value="1"/>
</dbReference>
<keyword evidence="3" id="KW-0175">Coiled coil</keyword>
<dbReference type="FunFam" id="2.30.29.30:FF:000252">
    <property type="entry name" value="ARF GTPase activator (Csx2)"/>
    <property type="match status" value="1"/>
</dbReference>
<dbReference type="InterPro" id="IPR027267">
    <property type="entry name" value="AH/BAR_dom_sf"/>
</dbReference>
<feature type="domain" description="PH" evidence="5">
    <location>
        <begin position="1120"/>
        <end position="1234"/>
    </location>
</feature>
<dbReference type="OrthoDB" id="10266696at2759"/>
<proteinExistence type="predicted"/>
<dbReference type="GO" id="GO:0005096">
    <property type="term" value="F:GTPase activator activity"/>
    <property type="evidence" value="ECO:0007669"/>
    <property type="project" value="InterPro"/>
</dbReference>
<evidence type="ECO:0000256" key="4">
    <source>
        <dbReference type="SAM" id="MobiDB-lite"/>
    </source>
</evidence>
<dbReference type="InterPro" id="IPR001849">
    <property type="entry name" value="PH_domain"/>
</dbReference>
<feature type="compositionally biased region" description="Basic and acidic residues" evidence="4">
    <location>
        <begin position="120"/>
        <end position="132"/>
    </location>
</feature>
<keyword evidence="1" id="KW-0479">Metal-binding</keyword>
<feature type="region of interest" description="Disordered" evidence="4">
    <location>
        <begin position="1308"/>
        <end position="1363"/>
    </location>
</feature>
<feature type="region of interest" description="Disordered" evidence="4">
    <location>
        <begin position="1436"/>
        <end position="1489"/>
    </location>
</feature>
<evidence type="ECO:0000259" key="5">
    <source>
        <dbReference type="PROSITE" id="PS50003"/>
    </source>
</evidence>
<evidence type="ECO:0000256" key="3">
    <source>
        <dbReference type="SAM" id="Coils"/>
    </source>
</evidence>
<dbReference type="Gene3D" id="1.20.1270.60">
    <property type="entry name" value="Arfaptin homology (AH) domain/BAR domain"/>
    <property type="match status" value="1"/>
</dbReference>
<dbReference type="Gene3D" id="2.30.29.30">
    <property type="entry name" value="Pleckstrin-homology domain (PH domain)/Phosphotyrosine-binding domain (PTB)"/>
    <property type="match status" value="1"/>
</dbReference>
<dbReference type="RefSeq" id="XP_025597186.1">
    <property type="nucleotide sequence ID" value="XM_025745800.1"/>
</dbReference>
<feature type="compositionally biased region" description="Low complexity" evidence="4">
    <location>
        <begin position="133"/>
        <end position="143"/>
    </location>
</feature>
<keyword evidence="2" id="KW-0862">Zinc</keyword>
<dbReference type="GO" id="GO:0046872">
    <property type="term" value="F:metal ion binding"/>
    <property type="evidence" value="ECO:0007669"/>
    <property type="project" value="UniProtKB-KW"/>
</dbReference>
<feature type="compositionally biased region" description="Basic and acidic residues" evidence="4">
    <location>
        <begin position="156"/>
        <end position="172"/>
    </location>
</feature>
<keyword evidence="7" id="KW-1185">Reference proteome</keyword>
<dbReference type="PANTHER" id="PTHR23180">
    <property type="entry name" value="CENTAURIN/ARF"/>
    <property type="match status" value="1"/>
</dbReference>
<dbReference type="Proteomes" id="UP000245946">
    <property type="component" value="Unassembled WGS sequence"/>
</dbReference>
<feature type="compositionally biased region" description="Basic and acidic residues" evidence="4">
    <location>
        <begin position="1309"/>
        <end position="1321"/>
    </location>
</feature>
<protein>
    <recommendedName>
        <fullName evidence="5">PH domain-containing protein</fullName>
    </recommendedName>
</protein>
<feature type="compositionally biased region" description="Polar residues" evidence="4">
    <location>
        <begin position="1462"/>
        <end position="1474"/>
    </location>
</feature>
<evidence type="ECO:0000256" key="2">
    <source>
        <dbReference type="ARBA" id="ARBA00022833"/>
    </source>
</evidence>
<dbReference type="EMBL" id="KZ819297">
    <property type="protein sequence ID" value="PWN96907.1"/>
    <property type="molecule type" value="Genomic_DNA"/>
</dbReference>
<feature type="region of interest" description="Disordered" evidence="4">
    <location>
        <begin position="120"/>
        <end position="181"/>
    </location>
</feature>
<dbReference type="GeneID" id="37273344"/>
<evidence type="ECO:0000256" key="1">
    <source>
        <dbReference type="ARBA" id="ARBA00022723"/>
    </source>
</evidence>
<dbReference type="InterPro" id="IPR045258">
    <property type="entry name" value="ACAP1/2/3-like"/>
</dbReference>
<feature type="compositionally biased region" description="Acidic residues" evidence="4">
    <location>
        <begin position="268"/>
        <end position="279"/>
    </location>
</feature>
<dbReference type="Pfam" id="PF00169">
    <property type="entry name" value="PH"/>
    <property type="match status" value="1"/>
</dbReference>
<dbReference type="PANTHER" id="PTHR23180:SF160">
    <property type="entry name" value="ADP-RIBOSYLATION FACTOR GTPASE-ACTIVATING PROTEIN EFFECTOR PROTEIN 1"/>
    <property type="match status" value="1"/>
</dbReference>
<dbReference type="InterPro" id="IPR011993">
    <property type="entry name" value="PH-like_dom_sf"/>
</dbReference>
<evidence type="ECO:0000313" key="6">
    <source>
        <dbReference type="EMBL" id="PWN96907.1"/>
    </source>
</evidence>
<dbReference type="PROSITE" id="PS50003">
    <property type="entry name" value="PH_DOMAIN"/>
    <property type="match status" value="1"/>
</dbReference>
<dbReference type="STRING" id="58919.A0A316Z556"/>
<gene>
    <name evidence="6" type="ORF">FA09DRAFT_71969</name>
</gene>
<evidence type="ECO:0000313" key="7">
    <source>
        <dbReference type="Proteomes" id="UP000245946"/>
    </source>
</evidence>
<feature type="region of interest" description="Disordered" evidence="4">
    <location>
        <begin position="956"/>
        <end position="1057"/>
    </location>
</feature>
<reference evidence="6 7" key="1">
    <citation type="journal article" date="2018" name="Mol. Biol. Evol.">
        <title>Broad Genomic Sampling Reveals a Smut Pathogenic Ancestry of the Fungal Clade Ustilaginomycotina.</title>
        <authorList>
            <person name="Kijpornyongpan T."/>
            <person name="Mondo S.J."/>
            <person name="Barry K."/>
            <person name="Sandor L."/>
            <person name="Lee J."/>
            <person name="Lipzen A."/>
            <person name="Pangilinan J."/>
            <person name="LaButti K."/>
            <person name="Hainaut M."/>
            <person name="Henrissat B."/>
            <person name="Grigoriev I.V."/>
            <person name="Spatafora J.W."/>
            <person name="Aime M.C."/>
        </authorList>
    </citation>
    <scope>NUCLEOTIDE SEQUENCE [LARGE SCALE GENOMIC DNA]</scope>
    <source>
        <strain evidence="6 7">MCA 4186</strain>
    </source>
</reference>
<organism evidence="6 7">
    <name type="scientific">Tilletiopsis washingtonensis</name>
    <dbReference type="NCBI Taxonomy" id="58919"/>
    <lineage>
        <taxon>Eukaryota</taxon>
        <taxon>Fungi</taxon>
        <taxon>Dikarya</taxon>
        <taxon>Basidiomycota</taxon>
        <taxon>Ustilaginomycotina</taxon>
        <taxon>Exobasidiomycetes</taxon>
        <taxon>Entylomatales</taxon>
        <taxon>Entylomatales incertae sedis</taxon>
        <taxon>Tilletiopsis</taxon>
    </lineage>
</organism>
<dbReference type="SMART" id="SM00233">
    <property type="entry name" value="PH"/>
    <property type="match status" value="1"/>
</dbReference>
<feature type="compositionally biased region" description="Low complexity" evidence="4">
    <location>
        <begin position="59"/>
        <end position="75"/>
    </location>
</feature>
<feature type="coiled-coil region" evidence="3">
    <location>
        <begin position="814"/>
        <end position="841"/>
    </location>
</feature>
<feature type="compositionally biased region" description="Low complexity" evidence="4">
    <location>
        <begin position="1438"/>
        <end position="1449"/>
    </location>
</feature>
<feature type="region of interest" description="Disordered" evidence="4">
    <location>
        <begin position="59"/>
        <end position="103"/>
    </location>
</feature>
<feature type="region of interest" description="Disordered" evidence="4">
    <location>
        <begin position="893"/>
        <end position="925"/>
    </location>
</feature>
<name>A0A316Z556_9BASI</name>
<sequence length="1516" mass="160441">MLVPHDSPAAAAAAAAALASPGHSIYLASTRLDVQTLVICAQTSIIAAAPSSLAAQPTASPAAARSPCPSSGAAAKRASQLESQPQAGAGRTPRLRPRSVELGSRAREALLDIGRAARELRHGGTSRSRNDEAAAAASASAASHSQLPNVFLDAQPRARDETDPDERTRERASAAASLEGRPAVADQVVRVRRVLRIRPRQGTPRVGAMRAAVFSRLESDDASGLWAQLDAPPCELVADEEPATAAECSMAGRAGRFQPSDAASDAGSESDDEEEEGALDPDRMLFKLEPPAAAARTRWAANPSALDAGTVEQHDVIVRVRLRLSPPTPASIYSSASHQRTPSGPRPRRTSQGAPPSAYPNMAQSPRLRPSSGSRQLAFIAAPSSAQLVRALESDEPRNVEGVHCSVVQEPGREQDFEWGWSPSALTQSRGKYACAFVEREERTGACTLLASFAFFVELPKSSASLSSSAQTEATSAPAAVSTFSYQLSNHSAASHSFADLRGSSDPLAVRARRISGSFGSNTPATPADTRANFAFPSVQPAQPPASASAEVRPMRLELDQTEISLKDVADDSPVFRAALQNLERKTATLRKTAKTVIRATADVQAQLSASRAAQAALDEAMQELCFSAPGSVAVLMRDFLSEARARARAQEEDEARMLFECIERPLRGVLETCRATQEQHKTFEHESRTYYSQTQKWLSSRATPAAEPDTTYAASAIGFDKSAVKQDRLDEKQKLRQARFDLARLEIFRASARLHGGETELHLASKALELCAWHAKRPAGGDAGSWPMTDAKTLLSSFKLGLAAAAEDFQTRDIEMRERIAELQARIAQLESSLGKVGDDGDSGKGAGSDELALSAVTRQAGNKIKTMISSLGGIGSPSSASLSSAALVPSASMNSTTGSSGPDGETESGVAETPTKPGTGQRLRHTVSLKLSGGASGPNGVSTPVFGALQRLRNSHHSTGPNDERRGSVPSAAVSLDGEYVEVSPTRTRMASAPLAENMPVNPFEPMQARSPASPRRALSQSSTQASPMGRARPVFPNHRSPMTTDRQSPGIKRSASDCARLGELSPRGLPTRSASGLGIGGVTLLVDEPEDAKTPMPFPRNVTRSGNLSPVVAPGLERKKEGLLWVLSKPIAGAGGSDAPRGVNRATHWREAWVVLSGSGHLGEYAAWRESKILEPSQPLIDLRFATVREGRGVERRFTFEVVTRDSRRFFQAPDEAGMRSWMAAIGRAIESLLNGTSSVRHVEKVARSVDIGAMSPDDFGASGLRAFGGATPASGKDGLGQSRAFSQSLTDLSSAASARLFNRMSDSHRTSKRDQRHGAAGGGHSEHLSTLTESMPGSAGLVPQTPTRHAGFERGISNKTPVSGYVADGGFGQPTSGPITMLPAALRSQTHLARRQGTEISDSNSSWSEIESEYDVRIAEAVHNSYGGSSAMTRAGASSNGSSAFSHRRSGTADSPIMSRQTSATGSNGHVRQRIERINSSNSTKVTRAAEVARISRLPENASCADCRAPGT</sequence>
<accession>A0A316Z556</accession>
<dbReference type="SUPFAM" id="SSF103657">
    <property type="entry name" value="BAR/IMD domain-like"/>
    <property type="match status" value="1"/>
</dbReference>